<evidence type="ECO:0000313" key="6">
    <source>
        <dbReference type="EMBL" id="PTI75061.1"/>
    </source>
</evidence>
<reference evidence="7 8" key="1">
    <citation type="journal article" date="2016" name="Front. Microbiol.">
        <title>Comprehensive Phylogenetic Analysis of Bovine Non-aureus Staphylococci Species Based on Whole-Genome Sequencing.</title>
        <authorList>
            <person name="Naushad S."/>
            <person name="Barkema H.W."/>
            <person name="Luby C."/>
            <person name="Condas L.A."/>
            <person name="Nobrega D.B."/>
            <person name="Carson D.A."/>
            <person name="De Buck J."/>
        </authorList>
    </citation>
    <scope>NUCLEOTIDE SEQUENCE [LARGE SCALE GENOMIC DNA]</scope>
    <source>
        <strain evidence="5 7">SNUC 1084</strain>
        <strain evidence="6 8">SNUC 1231</strain>
    </source>
</reference>
<sequence>MITINAIMKVDPSKREDYLELVKPLVEGASKEEGSLFYKQFEQTDEPNTFAFIEQYKDEEAVEAHNNSEHFQQFFKEVSQYLTEKPAITVSQSK</sequence>
<dbReference type="InterPro" id="IPR050744">
    <property type="entry name" value="AI-2_Isomerase_LsrG"/>
</dbReference>
<comment type="similarity">
    <text evidence="1">Belongs to the TRAP family.</text>
</comment>
<dbReference type="GO" id="GO:0004497">
    <property type="term" value="F:monooxygenase activity"/>
    <property type="evidence" value="ECO:0007669"/>
    <property type="project" value="UniProtKB-KW"/>
</dbReference>
<dbReference type="GeneID" id="93719566"/>
<evidence type="ECO:0000256" key="2">
    <source>
        <dbReference type="ARBA" id="ARBA00018486"/>
    </source>
</evidence>
<dbReference type="Proteomes" id="UP000240859">
    <property type="component" value="Unassembled WGS sequence"/>
</dbReference>
<keyword evidence="6" id="KW-0560">Oxidoreductase</keyword>
<evidence type="ECO:0000313" key="8">
    <source>
        <dbReference type="Proteomes" id="UP000241960"/>
    </source>
</evidence>
<protein>
    <recommendedName>
        <fullName evidence="2">Signal transduction protein TRAP</fullName>
    </recommendedName>
    <alternativeName>
        <fullName evidence="3">Target of RNAIII-activating protein</fullName>
    </alternativeName>
</protein>
<evidence type="ECO:0000259" key="4">
    <source>
        <dbReference type="PROSITE" id="PS51725"/>
    </source>
</evidence>
<comment type="caution">
    <text evidence="6">The sequence shown here is derived from an EMBL/GenBank/DDBJ whole genome shotgun (WGS) entry which is preliminary data.</text>
</comment>
<dbReference type="InterPro" id="IPR011008">
    <property type="entry name" value="Dimeric_a/b-barrel"/>
</dbReference>
<reference evidence="6" key="2">
    <citation type="submission" date="2018-03" db="EMBL/GenBank/DDBJ databases">
        <authorList>
            <person name="Naushad S."/>
        </authorList>
    </citation>
    <scope>NUCLEOTIDE SEQUENCE</scope>
    <source>
        <strain evidence="5">SNUC 1084</strain>
        <strain evidence="6">SNUC 1231</strain>
    </source>
</reference>
<name>A0A9Q6HNC1_9STAP</name>
<keyword evidence="6" id="KW-0503">Monooxygenase</keyword>
<dbReference type="Gene3D" id="3.30.70.100">
    <property type="match status" value="1"/>
</dbReference>
<accession>A0A9Q6HNC1</accession>
<keyword evidence="7" id="KW-1185">Reference proteome</keyword>
<dbReference type="PANTHER" id="PTHR33336:SF3">
    <property type="entry name" value="ABM DOMAIN-CONTAINING PROTEIN"/>
    <property type="match status" value="1"/>
</dbReference>
<evidence type="ECO:0000313" key="5">
    <source>
        <dbReference type="EMBL" id="PTI70207.1"/>
    </source>
</evidence>
<dbReference type="InterPro" id="IPR007138">
    <property type="entry name" value="ABM_dom"/>
</dbReference>
<evidence type="ECO:0000256" key="3">
    <source>
        <dbReference type="ARBA" id="ARBA00032861"/>
    </source>
</evidence>
<gene>
    <name evidence="5" type="ORF">BU057_02695</name>
    <name evidence="6" type="ORF">BU058_09045</name>
</gene>
<dbReference type="SUPFAM" id="SSF54909">
    <property type="entry name" value="Dimeric alpha+beta barrel"/>
    <property type="match status" value="1"/>
</dbReference>
<dbReference type="PANTHER" id="PTHR33336">
    <property type="entry name" value="QUINOL MONOOXYGENASE YGIN-RELATED"/>
    <property type="match status" value="1"/>
</dbReference>
<dbReference type="Proteomes" id="UP000241960">
    <property type="component" value="Unassembled WGS sequence"/>
</dbReference>
<dbReference type="EMBL" id="PZFQ01000028">
    <property type="protein sequence ID" value="PTI75061.1"/>
    <property type="molecule type" value="Genomic_DNA"/>
</dbReference>
<dbReference type="AlphaFoldDB" id="A0A9Q6HNC1"/>
<dbReference type="RefSeq" id="WP_046835890.1">
    <property type="nucleotide sequence ID" value="NZ_CP018199.1"/>
</dbReference>
<dbReference type="EMBL" id="PZFR01000007">
    <property type="protein sequence ID" value="PTI70207.1"/>
    <property type="molecule type" value="Genomic_DNA"/>
</dbReference>
<proteinExistence type="inferred from homology"/>
<evidence type="ECO:0000256" key="1">
    <source>
        <dbReference type="ARBA" id="ARBA00009267"/>
    </source>
</evidence>
<dbReference type="PROSITE" id="PS51725">
    <property type="entry name" value="ABM"/>
    <property type="match status" value="1"/>
</dbReference>
<evidence type="ECO:0000313" key="7">
    <source>
        <dbReference type="Proteomes" id="UP000240859"/>
    </source>
</evidence>
<organism evidence="6 8">
    <name type="scientific">Staphylococcus succinus</name>
    <dbReference type="NCBI Taxonomy" id="61015"/>
    <lineage>
        <taxon>Bacteria</taxon>
        <taxon>Bacillati</taxon>
        <taxon>Bacillota</taxon>
        <taxon>Bacilli</taxon>
        <taxon>Bacillales</taxon>
        <taxon>Staphylococcaceae</taxon>
        <taxon>Staphylococcus</taxon>
    </lineage>
</organism>
<feature type="domain" description="ABM" evidence="4">
    <location>
        <begin position="2"/>
        <end position="90"/>
    </location>
</feature>
<dbReference type="Pfam" id="PF03992">
    <property type="entry name" value="ABM"/>
    <property type="match status" value="1"/>
</dbReference>